<evidence type="ECO:0000256" key="6">
    <source>
        <dbReference type="ARBA" id="ARBA00023274"/>
    </source>
</evidence>
<dbReference type="GO" id="GO:0003723">
    <property type="term" value="F:RNA binding"/>
    <property type="evidence" value="ECO:0007669"/>
    <property type="project" value="InterPro"/>
</dbReference>
<dbReference type="InParanoid" id="A0A1E7EPH4"/>
<evidence type="ECO:0000259" key="7">
    <source>
        <dbReference type="Pfam" id="PF01929"/>
    </source>
</evidence>
<dbReference type="Gene3D" id="6.10.250.2270">
    <property type="match status" value="1"/>
</dbReference>
<dbReference type="SUPFAM" id="SSF50104">
    <property type="entry name" value="Translation proteins SH3-like domain"/>
    <property type="match status" value="1"/>
</dbReference>
<dbReference type="EMBL" id="KV784384">
    <property type="protein sequence ID" value="OEU07697.1"/>
    <property type="molecule type" value="Genomic_DNA"/>
</dbReference>
<evidence type="ECO:0000256" key="3">
    <source>
        <dbReference type="ARBA" id="ARBA00022528"/>
    </source>
</evidence>
<comment type="similarity">
    <text evidence="2">Belongs to the eukaryotic ribosomal protein eL14 family.</text>
</comment>
<dbReference type="InterPro" id="IPR039660">
    <property type="entry name" value="Ribosomal_eL14"/>
</dbReference>
<keyword evidence="3" id="KW-0150">Chloroplast</keyword>
<evidence type="ECO:0000256" key="1">
    <source>
        <dbReference type="ARBA" id="ARBA00004229"/>
    </source>
</evidence>
<name>A0A1E7EPH4_9STRA</name>
<dbReference type="OrthoDB" id="1875589at2759"/>
<dbReference type="InterPro" id="IPR008991">
    <property type="entry name" value="Translation_prot_SH3-like_sf"/>
</dbReference>
<sequence length="134" mass="14989">MVFKRHVEVGRIVLINYGPEKGSLATIIDIVDQNKCLIDGPAELTGVSRQVISYSRIALTDLTVKIQVNARQKTLVAAWKTADTQAKWDASSWAKKLQSKKTRLSLSDFDRFKVMIAKKQKSEIINAKMIELGA</sequence>
<dbReference type="GO" id="GO:0003735">
    <property type="term" value="F:structural constituent of ribosome"/>
    <property type="evidence" value="ECO:0007669"/>
    <property type="project" value="InterPro"/>
</dbReference>
<keyword evidence="9" id="KW-1185">Reference proteome</keyword>
<organism evidence="8 9">
    <name type="scientific">Fragilariopsis cylindrus CCMP1102</name>
    <dbReference type="NCBI Taxonomy" id="635003"/>
    <lineage>
        <taxon>Eukaryota</taxon>
        <taxon>Sar</taxon>
        <taxon>Stramenopiles</taxon>
        <taxon>Ochrophyta</taxon>
        <taxon>Bacillariophyta</taxon>
        <taxon>Bacillariophyceae</taxon>
        <taxon>Bacillariophycidae</taxon>
        <taxon>Bacillariales</taxon>
        <taxon>Bacillariaceae</taxon>
        <taxon>Fragilariopsis</taxon>
    </lineage>
</organism>
<evidence type="ECO:0000313" key="8">
    <source>
        <dbReference type="EMBL" id="OEU07697.1"/>
    </source>
</evidence>
<keyword evidence="4" id="KW-0934">Plastid</keyword>
<evidence type="ECO:0000256" key="4">
    <source>
        <dbReference type="ARBA" id="ARBA00022640"/>
    </source>
</evidence>
<gene>
    <name evidence="8" type="ORF">FRACYDRAFT_271911</name>
</gene>
<dbReference type="KEGG" id="fcy:FRACYDRAFT_271911"/>
<proteinExistence type="inferred from homology"/>
<evidence type="ECO:0000313" key="9">
    <source>
        <dbReference type="Proteomes" id="UP000095751"/>
    </source>
</evidence>
<dbReference type="PANTHER" id="PTHR11127">
    <property type="entry name" value="60S RIBOSOMAL PROTEIN L14"/>
    <property type="match status" value="1"/>
</dbReference>
<evidence type="ECO:0000256" key="2">
    <source>
        <dbReference type="ARBA" id="ARBA00006592"/>
    </source>
</evidence>
<keyword evidence="5" id="KW-0689">Ribosomal protein</keyword>
<dbReference type="PANTHER" id="PTHR11127:SF2">
    <property type="entry name" value="LARGE RIBOSOMAL SUBUNIT PROTEIN EL14"/>
    <property type="match status" value="1"/>
</dbReference>
<feature type="domain" description="Large ribosomal subunit protein eL14" evidence="7">
    <location>
        <begin position="49"/>
        <end position="121"/>
    </location>
</feature>
<dbReference type="GO" id="GO:0042273">
    <property type="term" value="P:ribosomal large subunit biogenesis"/>
    <property type="evidence" value="ECO:0007669"/>
    <property type="project" value="TreeGrafter"/>
</dbReference>
<accession>A0A1E7EPH4</accession>
<reference evidence="8 9" key="1">
    <citation type="submission" date="2016-09" db="EMBL/GenBank/DDBJ databases">
        <title>Extensive genetic diversity and differential bi-allelic expression allows diatom success in the polar Southern Ocean.</title>
        <authorList>
            <consortium name="DOE Joint Genome Institute"/>
            <person name="Mock T."/>
            <person name="Otillar R.P."/>
            <person name="Strauss J."/>
            <person name="Dupont C."/>
            <person name="Frickenhaus S."/>
            <person name="Maumus F."/>
            <person name="Mcmullan M."/>
            <person name="Sanges R."/>
            <person name="Schmutz J."/>
            <person name="Toseland A."/>
            <person name="Valas R."/>
            <person name="Veluchamy A."/>
            <person name="Ward B.J."/>
            <person name="Allen A."/>
            <person name="Barry K."/>
            <person name="Falciatore A."/>
            <person name="Ferrante M."/>
            <person name="Fortunato A.E."/>
            <person name="Gloeckner G."/>
            <person name="Gruber A."/>
            <person name="Hipkin R."/>
            <person name="Janech M."/>
            <person name="Kroth P."/>
            <person name="Leese F."/>
            <person name="Lindquist E."/>
            <person name="Lyon B.R."/>
            <person name="Martin J."/>
            <person name="Mayer C."/>
            <person name="Parker M."/>
            <person name="Quesneville H."/>
            <person name="Raymond J."/>
            <person name="Uhlig C."/>
            <person name="Valentin K.U."/>
            <person name="Worden A.Z."/>
            <person name="Armbrust E.V."/>
            <person name="Bowler C."/>
            <person name="Green B."/>
            <person name="Moulton V."/>
            <person name="Van Oosterhout C."/>
            <person name="Grigoriev I."/>
        </authorList>
    </citation>
    <scope>NUCLEOTIDE SEQUENCE [LARGE SCALE GENOMIC DNA]</scope>
    <source>
        <strain evidence="8 9">CCMP1102</strain>
    </source>
</reference>
<dbReference type="Proteomes" id="UP000095751">
    <property type="component" value="Unassembled WGS sequence"/>
</dbReference>
<dbReference type="AlphaFoldDB" id="A0A1E7EPH4"/>
<dbReference type="Pfam" id="PF01929">
    <property type="entry name" value="Ribosomal_L14e"/>
    <property type="match status" value="1"/>
</dbReference>
<dbReference type="GO" id="GO:0009507">
    <property type="term" value="C:chloroplast"/>
    <property type="evidence" value="ECO:0007669"/>
    <property type="project" value="UniProtKB-SubCell"/>
</dbReference>
<dbReference type="GO" id="GO:0006412">
    <property type="term" value="P:translation"/>
    <property type="evidence" value="ECO:0007669"/>
    <property type="project" value="InterPro"/>
</dbReference>
<dbReference type="GO" id="GO:0022625">
    <property type="term" value="C:cytosolic large ribosomal subunit"/>
    <property type="evidence" value="ECO:0007669"/>
    <property type="project" value="TreeGrafter"/>
</dbReference>
<dbReference type="InterPro" id="IPR002784">
    <property type="entry name" value="Ribosomal_eL14_dom"/>
</dbReference>
<comment type="subcellular location">
    <subcellularLocation>
        <location evidence="1">Plastid</location>
        <location evidence="1">Chloroplast</location>
    </subcellularLocation>
</comment>
<evidence type="ECO:0000256" key="5">
    <source>
        <dbReference type="ARBA" id="ARBA00022980"/>
    </source>
</evidence>
<dbReference type="InterPro" id="IPR014722">
    <property type="entry name" value="Rib_uL2_dom2"/>
</dbReference>
<protein>
    <submittedName>
        <fullName evidence="8">Ribosomal_L14e-domain-containing protein</fullName>
    </submittedName>
</protein>
<dbReference type="FunCoup" id="A0A1E7EPH4">
    <property type="interactions" value="454"/>
</dbReference>
<dbReference type="Gene3D" id="2.30.30.30">
    <property type="match status" value="1"/>
</dbReference>
<keyword evidence="6" id="KW-0687">Ribonucleoprotein</keyword>
<dbReference type="CDD" id="cd23702">
    <property type="entry name" value="eL14"/>
    <property type="match status" value="1"/>
</dbReference>